<comment type="caution">
    <text evidence="2">The sequence shown here is derived from an EMBL/GenBank/DDBJ whole genome shotgun (WGS) entry which is preliminary data.</text>
</comment>
<reference evidence="2 3" key="1">
    <citation type="submission" date="2016-07" db="EMBL/GenBank/DDBJ databases">
        <title>Caryophanon tenue genome sequencing.</title>
        <authorList>
            <person name="Verma A."/>
            <person name="Pal Y."/>
            <person name="Krishnamurthi S."/>
        </authorList>
    </citation>
    <scope>NUCLEOTIDE SEQUENCE [LARGE SCALE GENOMIC DNA]</scope>
    <source>
        <strain evidence="2 3">DSM 14152</strain>
    </source>
</reference>
<feature type="chain" id="PRO_5039296282" description="Lipoprotein" evidence="1">
    <location>
        <begin position="19"/>
        <end position="293"/>
    </location>
</feature>
<dbReference type="RefSeq" id="WP_066544696.1">
    <property type="nucleotide sequence ID" value="NZ_MASJ01000012.1"/>
</dbReference>
<gene>
    <name evidence="2" type="ORF">A6M13_02620</name>
</gene>
<evidence type="ECO:0000313" key="3">
    <source>
        <dbReference type="Proteomes" id="UP000093199"/>
    </source>
</evidence>
<organism evidence="2 3">
    <name type="scientific">Caryophanon tenue</name>
    <dbReference type="NCBI Taxonomy" id="33978"/>
    <lineage>
        <taxon>Bacteria</taxon>
        <taxon>Bacillati</taxon>
        <taxon>Bacillota</taxon>
        <taxon>Bacilli</taxon>
        <taxon>Bacillales</taxon>
        <taxon>Caryophanaceae</taxon>
        <taxon>Caryophanon</taxon>
    </lineage>
</organism>
<dbReference type="EMBL" id="MASJ01000012">
    <property type="protein sequence ID" value="OCS85571.1"/>
    <property type="molecule type" value="Genomic_DNA"/>
</dbReference>
<sequence>MKKLFLTMTAGAAVFSLAACGETDTEQAVTSTGGEELSAEDVLSKTIERQQAMESVSATMETTQNMHVEADGETQEVKTTMNGTIDTIIEPLALAMDTTMNMQMGEETVDMPMKMYLNAEQGFFYQDPTSNTWLKLPQEQADAIFESANMANVDQTQQLEQLKEFTNDLTVEEDGDNYVLKLTIEGDKFNALVREQMESMMNSTAGGEPLTEEELQTAMDAVDITSGDYEYVVNQETFDIQDVLVNLNMTMDMEGQPMTVETTTNMTFTDYNHLDTIDIPQEVIDTAVDATQQ</sequence>
<feature type="signal peptide" evidence="1">
    <location>
        <begin position="1"/>
        <end position="18"/>
    </location>
</feature>
<keyword evidence="1" id="KW-0732">Signal</keyword>
<protein>
    <recommendedName>
        <fullName evidence="4">Lipoprotein</fullName>
    </recommendedName>
</protein>
<dbReference type="OrthoDB" id="1957331at2"/>
<dbReference type="Proteomes" id="UP000093199">
    <property type="component" value="Unassembled WGS sequence"/>
</dbReference>
<name>A0A1C0YEI7_9BACL</name>
<dbReference type="STRING" id="33978.A6M13_02620"/>
<evidence type="ECO:0008006" key="4">
    <source>
        <dbReference type="Google" id="ProtNLM"/>
    </source>
</evidence>
<proteinExistence type="predicted"/>
<keyword evidence="3" id="KW-1185">Reference proteome</keyword>
<dbReference type="InterPro" id="IPR046720">
    <property type="entry name" value="DUF6612"/>
</dbReference>
<dbReference type="PROSITE" id="PS51257">
    <property type="entry name" value="PROKAR_LIPOPROTEIN"/>
    <property type="match status" value="1"/>
</dbReference>
<evidence type="ECO:0000256" key="1">
    <source>
        <dbReference type="SAM" id="SignalP"/>
    </source>
</evidence>
<accession>A0A1C0YEI7</accession>
<dbReference type="AlphaFoldDB" id="A0A1C0YEI7"/>
<dbReference type="Pfam" id="PF20316">
    <property type="entry name" value="DUF6612"/>
    <property type="match status" value="1"/>
</dbReference>
<evidence type="ECO:0000313" key="2">
    <source>
        <dbReference type="EMBL" id="OCS85571.1"/>
    </source>
</evidence>